<feature type="coiled-coil region" evidence="10">
    <location>
        <begin position="222"/>
        <end position="252"/>
    </location>
</feature>
<feature type="domain" description="Histidine kinase" evidence="12">
    <location>
        <begin position="256"/>
        <end position="477"/>
    </location>
</feature>
<dbReference type="GO" id="GO:0004721">
    <property type="term" value="F:phosphoprotein phosphatase activity"/>
    <property type="evidence" value="ECO:0007669"/>
    <property type="project" value="TreeGrafter"/>
</dbReference>
<dbReference type="STRING" id="1157490.EL26_15415"/>
<keyword evidence="7" id="KW-0418">Kinase</keyword>
<evidence type="ECO:0000313" key="13">
    <source>
        <dbReference type="EMBL" id="KEO82465.1"/>
    </source>
</evidence>
<evidence type="ECO:0000256" key="3">
    <source>
        <dbReference type="ARBA" id="ARBA00012438"/>
    </source>
</evidence>
<evidence type="ECO:0000256" key="9">
    <source>
        <dbReference type="ARBA" id="ARBA00023012"/>
    </source>
</evidence>
<dbReference type="InterPro" id="IPR036097">
    <property type="entry name" value="HisK_dim/P_sf"/>
</dbReference>
<evidence type="ECO:0000256" key="5">
    <source>
        <dbReference type="ARBA" id="ARBA00022679"/>
    </source>
</evidence>
<evidence type="ECO:0000259" key="12">
    <source>
        <dbReference type="PROSITE" id="PS50109"/>
    </source>
</evidence>
<dbReference type="Gene3D" id="6.10.340.10">
    <property type="match status" value="1"/>
</dbReference>
<dbReference type="PROSITE" id="PS50109">
    <property type="entry name" value="HIS_KIN"/>
    <property type="match status" value="1"/>
</dbReference>
<dbReference type="SUPFAM" id="SSF55874">
    <property type="entry name" value="ATPase domain of HSP90 chaperone/DNA topoisomerase II/histidine kinase"/>
    <property type="match status" value="1"/>
</dbReference>
<dbReference type="SUPFAM" id="SSF47384">
    <property type="entry name" value="Homodimeric domain of signal transducing histidine kinase"/>
    <property type="match status" value="1"/>
</dbReference>
<accession>A0A074LPP1</accession>
<dbReference type="Proteomes" id="UP000027931">
    <property type="component" value="Unassembled WGS sequence"/>
</dbReference>
<gene>
    <name evidence="13" type="ORF">EL26_15415</name>
</gene>
<evidence type="ECO:0000256" key="6">
    <source>
        <dbReference type="ARBA" id="ARBA00022741"/>
    </source>
</evidence>
<evidence type="ECO:0000256" key="2">
    <source>
        <dbReference type="ARBA" id="ARBA00004370"/>
    </source>
</evidence>
<evidence type="ECO:0000256" key="7">
    <source>
        <dbReference type="ARBA" id="ARBA00022777"/>
    </source>
</evidence>
<evidence type="ECO:0000256" key="10">
    <source>
        <dbReference type="SAM" id="Coils"/>
    </source>
</evidence>
<protein>
    <recommendedName>
        <fullName evidence="3">histidine kinase</fullName>
        <ecNumber evidence="3">2.7.13.3</ecNumber>
    </recommendedName>
</protein>
<dbReference type="InterPro" id="IPR005467">
    <property type="entry name" value="His_kinase_dom"/>
</dbReference>
<name>A0A074LPP1_9BACL</name>
<evidence type="ECO:0000256" key="1">
    <source>
        <dbReference type="ARBA" id="ARBA00000085"/>
    </source>
</evidence>
<keyword evidence="8" id="KW-0067">ATP-binding</keyword>
<evidence type="ECO:0000256" key="8">
    <source>
        <dbReference type="ARBA" id="ARBA00022840"/>
    </source>
</evidence>
<comment type="subcellular location">
    <subcellularLocation>
        <location evidence="2">Membrane</location>
    </subcellularLocation>
</comment>
<dbReference type="Gene3D" id="3.30.565.10">
    <property type="entry name" value="Histidine kinase-like ATPase, C-terminal domain"/>
    <property type="match status" value="1"/>
</dbReference>
<dbReference type="GO" id="GO:0000155">
    <property type="term" value="F:phosphorelay sensor kinase activity"/>
    <property type="evidence" value="ECO:0007669"/>
    <property type="project" value="InterPro"/>
</dbReference>
<dbReference type="PANTHER" id="PTHR45453:SF1">
    <property type="entry name" value="PHOSPHATE REGULON SENSOR PROTEIN PHOR"/>
    <property type="match status" value="1"/>
</dbReference>
<dbReference type="PRINTS" id="PR00344">
    <property type="entry name" value="BCTRLSENSOR"/>
</dbReference>
<reference evidence="13 14" key="1">
    <citation type="journal article" date="2013" name="Int. J. Syst. Evol. Microbiol.">
        <title>Tumebacillus flagellatus sp. nov., an alpha-amylase/pullulanase-producing bacterium isolated from cassava wastewater.</title>
        <authorList>
            <person name="Wang Q."/>
            <person name="Xie N."/>
            <person name="Qin Y."/>
            <person name="Shen N."/>
            <person name="Zhu J."/>
            <person name="Mi H."/>
            <person name="Huang R."/>
        </authorList>
    </citation>
    <scope>NUCLEOTIDE SEQUENCE [LARGE SCALE GENOMIC DNA]</scope>
    <source>
        <strain evidence="13 14">GST4</strain>
    </source>
</reference>
<keyword evidence="11" id="KW-1133">Transmembrane helix</keyword>
<keyword evidence="11" id="KW-0472">Membrane</keyword>
<keyword evidence="9" id="KW-0902">Two-component regulatory system</keyword>
<keyword evidence="6" id="KW-0547">Nucleotide-binding</keyword>
<dbReference type="eggNOG" id="COG2205">
    <property type="taxonomic scope" value="Bacteria"/>
</dbReference>
<dbReference type="AlphaFoldDB" id="A0A074LPP1"/>
<dbReference type="EC" id="2.7.13.3" evidence="3"/>
<dbReference type="GO" id="GO:0005524">
    <property type="term" value="F:ATP binding"/>
    <property type="evidence" value="ECO:0007669"/>
    <property type="project" value="UniProtKB-KW"/>
</dbReference>
<dbReference type="CDD" id="cd00082">
    <property type="entry name" value="HisKA"/>
    <property type="match status" value="1"/>
</dbReference>
<keyword evidence="5" id="KW-0808">Transferase</keyword>
<organism evidence="13 14">
    <name type="scientific">Tumebacillus flagellatus</name>
    <dbReference type="NCBI Taxonomy" id="1157490"/>
    <lineage>
        <taxon>Bacteria</taxon>
        <taxon>Bacillati</taxon>
        <taxon>Bacillota</taxon>
        <taxon>Bacilli</taxon>
        <taxon>Bacillales</taxon>
        <taxon>Alicyclobacillaceae</taxon>
        <taxon>Tumebacillus</taxon>
    </lineage>
</organism>
<dbReference type="GO" id="GO:0016036">
    <property type="term" value="P:cellular response to phosphate starvation"/>
    <property type="evidence" value="ECO:0007669"/>
    <property type="project" value="TreeGrafter"/>
</dbReference>
<dbReference type="InterPro" id="IPR003661">
    <property type="entry name" value="HisK_dim/P_dom"/>
</dbReference>
<evidence type="ECO:0000256" key="4">
    <source>
        <dbReference type="ARBA" id="ARBA00022553"/>
    </source>
</evidence>
<comment type="catalytic activity">
    <reaction evidence="1">
        <text>ATP + protein L-histidine = ADP + protein N-phospho-L-histidine.</text>
        <dbReference type="EC" id="2.7.13.3"/>
    </reaction>
</comment>
<keyword evidence="14" id="KW-1185">Reference proteome</keyword>
<dbReference type="SMART" id="SM00387">
    <property type="entry name" value="HATPase_c"/>
    <property type="match status" value="1"/>
</dbReference>
<dbReference type="Gene3D" id="1.10.287.130">
    <property type="match status" value="1"/>
</dbReference>
<dbReference type="Pfam" id="PF00512">
    <property type="entry name" value="HisKA"/>
    <property type="match status" value="1"/>
</dbReference>
<dbReference type="GO" id="GO:0005886">
    <property type="term" value="C:plasma membrane"/>
    <property type="evidence" value="ECO:0007669"/>
    <property type="project" value="TreeGrafter"/>
</dbReference>
<keyword evidence="10" id="KW-0175">Coiled coil</keyword>
<dbReference type="RefSeq" id="WP_052036413.1">
    <property type="nucleotide sequence ID" value="NZ_JMIR01000022.1"/>
</dbReference>
<dbReference type="InterPro" id="IPR036890">
    <property type="entry name" value="HATPase_C_sf"/>
</dbReference>
<keyword evidence="4" id="KW-0597">Phosphoprotein</keyword>
<evidence type="ECO:0000256" key="11">
    <source>
        <dbReference type="SAM" id="Phobius"/>
    </source>
</evidence>
<dbReference type="PANTHER" id="PTHR45453">
    <property type="entry name" value="PHOSPHATE REGULON SENSOR PROTEIN PHOR"/>
    <property type="match status" value="1"/>
</dbReference>
<evidence type="ECO:0000313" key="14">
    <source>
        <dbReference type="Proteomes" id="UP000027931"/>
    </source>
</evidence>
<keyword evidence="11" id="KW-0812">Transmembrane</keyword>
<dbReference type="OrthoDB" id="368131at2"/>
<dbReference type="InterPro" id="IPR050351">
    <property type="entry name" value="BphY/WalK/GraS-like"/>
</dbReference>
<comment type="caution">
    <text evidence="13">The sequence shown here is derived from an EMBL/GenBank/DDBJ whole genome shotgun (WGS) entry which is preliminary data.</text>
</comment>
<dbReference type="EMBL" id="JMIR01000022">
    <property type="protein sequence ID" value="KEO82465.1"/>
    <property type="molecule type" value="Genomic_DNA"/>
</dbReference>
<feature type="transmembrane region" description="Helical" evidence="11">
    <location>
        <begin position="154"/>
        <end position="174"/>
    </location>
</feature>
<dbReference type="InterPro" id="IPR003594">
    <property type="entry name" value="HATPase_dom"/>
</dbReference>
<dbReference type="SMART" id="SM00388">
    <property type="entry name" value="HisKA"/>
    <property type="match status" value="1"/>
</dbReference>
<proteinExistence type="predicted"/>
<sequence length="486" mass="54365">MNLKTRLTVKFLSQVFLLVVLVSAVWGGTIFWVQYSEEVIPQQNEMFDVLSELEKTTEVQDGRATVPPQTLAKLAPQSWVQVLSGDGRELFAYRKPSNIPERIGPGELAFMRENPHEYGYALHTWYKGSGENSVTWVYALPFDAETQLSIGTRFLILVLGGSLLLAVLVAFLFGRQLGAPLLHMMNWLKNIASGELREPVDADGIARSRNPSGNLRRGYRLYRDVLNTLERVTDALQANEEERARLDRTREEWMAGVSHDMKTPLSSVKGYAELLATEQYSWSEAEVREFGHVISEKAKHMELLLEDLNLTFQLRNKALPMERRLEDVVEVARQSVIHLINHPQTSNQEVVFASAEQPSIFYPLDRGWFSRALDNLLVNAAKHNPPGTRIEVEVLRAEDGGVRIRIADNGVGMDAQTLEHLFDRYYRGTSTASKESAGSGLGTAIAKHLVEAHEGQLEVQSTVGAGTTIVVSLPPVPSIDIKKPLR</sequence>
<dbReference type="InterPro" id="IPR004358">
    <property type="entry name" value="Sig_transdc_His_kin-like_C"/>
</dbReference>
<dbReference type="Pfam" id="PF02518">
    <property type="entry name" value="HATPase_c"/>
    <property type="match status" value="1"/>
</dbReference>